<dbReference type="EMBL" id="CAXKWB010004149">
    <property type="protein sequence ID" value="CAL4072279.1"/>
    <property type="molecule type" value="Genomic_DNA"/>
</dbReference>
<feature type="region of interest" description="Disordered" evidence="1">
    <location>
        <begin position="60"/>
        <end position="221"/>
    </location>
</feature>
<organism evidence="2 3">
    <name type="scientific">Meganyctiphanes norvegica</name>
    <name type="common">Northern krill</name>
    <name type="synonym">Thysanopoda norvegica</name>
    <dbReference type="NCBI Taxonomy" id="48144"/>
    <lineage>
        <taxon>Eukaryota</taxon>
        <taxon>Metazoa</taxon>
        <taxon>Ecdysozoa</taxon>
        <taxon>Arthropoda</taxon>
        <taxon>Crustacea</taxon>
        <taxon>Multicrustacea</taxon>
        <taxon>Malacostraca</taxon>
        <taxon>Eumalacostraca</taxon>
        <taxon>Eucarida</taxon>
        <taxon>Euphausiacea</taxon>
        <taxon>Euphausiidae</taxon>
        <taxon>Meganyctiphanes</taxon>
    </lineage>
</organism>
<evidence type="ECO:0000313" key="3">
    <source>
        <dbReference type="Proteomes" id="UP001497623"/>
    </source>
</evidence>
<protein>
    <submittedName>
        <fullName evidence="2">Uncharacterized protein</fullName>
    </submittedName>
</protein>
<proteinExistence type="predicted"/>
<evidence type="ECO:0000313" key="2">
    <source>
        <dbReference type="EMBL" id="CAL4072279.1"/>
    </source>
</evidence>
<name>A0AAV2Q8L4_MEGNR</name>
<feature type="compositionally biased region" description="Low complexity" evidence="1">
    <location>
        <begin position="88"/>
        <end position="122"/>
    </location>
</feature>
<feature type="compositionally biased region" description="Polar residues" evidence="1">
    <location>
        <begin position="67"/>
        <end position="79"/>
    </location>
</feature>
<sequence length="221" mass="23996">MGTQTQPSHFTRSLYTKIATHSQYWDITPLQVKMAKVNTGNSLYPLVKFVRPDDQLLYPNFRPTTEAAPSTDSTHSPLSPVSYPIGIASPAHSSRSSSPAHNTSSSPLSTSSQKSSVSVPSAHPSPPLSPQTPPQQTPPITPPPHSSPITLTPSPPSMNTTQNITEEFGKLAISNTSYRSRDTSHSSQRRTLRSTTPTTMTREGSGHPPFHHHPAKLQSFQ</sequence>
<feature type="compositionally biased region" description="Pro residues" evidence="1">
    <location>
        <begin position="123"/>
        <end position="146"/>
    </location>
</feature>
<dbReference type="Proteomes" id="UP001497623">
    <property type="component" value="Unassembled WGS sequence"/>
</dbReference>
<reference evidence="2 3" key="1">
    <citation type="submission" date="2024-05" db="EMBL/GenBank/DDBJ databases">
        <authorList>
            <person name="Wallberg A."/>
        </authorList>
    </citation>
    <scope>NUCLEOTIDE SEQUENCE [LARGE SCALE GENOMIC DNA]</scope>
</reference>
<feature type="compositionally biased region" description="Low complexity" evidence="1">
    <location>
        <begin position="193"/>
        <end position="202"/>
    </location>
</feature>
<evidence type="ECO:0000256" key="1">
    <source>
        <dbReference type="SAM" id="MobiDB-lite"/>
    </source>
</evidence>
<accession>A0AAV2Q8L4</accession>
<comment type="caution">
    <text evidence="2">The sequence shown here is derived from an EMBL/GenBank/DDBJ whole genome shotgun (WGS) entry which is preliminary data.</text>
</comment>
<keyword evidence="3" id="KW-1185">Reference proteome</keyword>
<dbReference type="AlphaFoldDB" id="A0AAV2Q8L4"/>
<gene>
    <name evidence="2" type="ORF">MNOR_LOCUS8793</name>
</gene>